<dbReference type="Gene3D" id="3.80.10.10">
    <property type="entry name" value="Ribonuclease Inhibitor"/>
    <property type="match status" value="2"/>
</dbReference>
<dbReference type="SUPFAM" id="SSF52058">
    <property type="entry name" value="L domain-like"/>
    <property type="match status" value="1"/>
</dbReference>
<dbReference type="InterPro" id="IPR050836">
    <property type="entry name" value="SDS22/Internalin_LRR"/>
</dbReference>
<protein>
    <submittedName>
        <fullName evidence="3">Leucine-rich repeat domain-containing protein</fullName>
    </submittedName>
</protein>
<dbReference type="Pfam" id="PF12799">
    <property type="entry name" value="LRR_4"/>
    <property type="match status" value="4"/>
</dbReference>
<organism evidence="3 4">
    <name type="scientific">Bacillus cereus</name>
    <dbReference type="NCBI Taxonomy" id="1396"/>
    <lineage>
        <taxon>Bacteria</taxon>
        <taxon>Bacillati</taxon>
        <taxon>Bacillota</taxon>
        <taxon>Bacilli</taxon>
        <taxon>Bacillales</taxon>
        <taxon>Bacillaceae</taxon>
        <taxon>Bacillus</taxon>
        <taxon>Bacillus cereus group</taxon>
    </lineage>
</organism>
<gene>
    <name evidence="3" type="ORF">F8158_16895</name>
</gene>
<dbReference type="InterPro" id="IPR032675">
    <property type="entry name" value="LRR_dom_sf"/>
</dbReference>
<dbReference type="InterPro" id="IPR025875">
    <property type="entry name" value="Leu-rich_rpt_4"/>
</dbReference>
<dbReference type="EMBL" id="WBPB01000038">
    <property type="protein sequence ID" value="KAB2496945.1"/>
    <property type="molecule type" value="Genomic_DNA"/>
</dbReference>
<accession>A0AB34D4C3</accession>
<dbReference type="PROSITE" id="PS51450">
    <property type="entry name" value="LRR"/>
    <property type="match status" value="8"/>
</dbReference>
<evidence type="ECO:0000313" key="3">
    <source>
        <dbReference type="EMBL" id="KAB2496945.1"/>
    </source>
</evidence>
<dbReference type="PRINTS" id="PR00019">
    <property type="entry name" value="LEURICHRPT"/>
</dbReference>
<evidence type="ECO:0000313" key="4">
    <source>
        <dbReference type="Proteomes" id="UP000477920"/>
    </source>
</evidence>
<keyword evidence="2" id="KW-0677">Repeat</keyword>
<name>A0AB34D4C3_BACCE</name>
<dbReference type="PANTHER" id="PTHR46652:SF3">
    <property type="entry name" value="LEUCINE-RICH REPEAT-CONTAINING PROTEIN 9"/>
    <property type="match status" value="1"/>
</dbReference>
<dbReference type="Proteomes" id="UP000477920">
    <property type="component" value="Unassembled WGS sequence"/>
</dbReference>
<dbReference type="RefSeq" id="WP_151639867.1">
    <property type="nucleotide sequence ID" value="NZ_WBPB01000038.1"/>
</dbReference>
<dbReference type="SMART" id="SM00365">
    <property type="entry name" value="LRR_SD22"/>
    <property type="match status" value="9"/>
</dbReference>
<proteinExistence type="predicted"/>
<dbReference type="InterPro" id="IPR001611">
    <property type="entry name" value="Leu-rich_rpt"/>
</dbReference>
<comment type="caution">
    <text evidence="3">The sequence shown here is derived from an EMBL/GenBank/DDBJ whole genome shotgun (WGS) entry which is preliminary data.</text>
</comment>
<evidence type="ECO:0000256" key="2">
    <source>
        <dbReference type="ARBA" id="ARBA00022737"/>
    </source>
</evidence>
<dbReference type="PANTHER" id="PTHR46652">
    <property type="entry name" value="LEUCINE-RICH REPEAT AND IQ DOMAIN-CONTAINING PROTEIN 1-RELATED"/>
    <property type="match status" value="1"/>
</dbReference>
<evidence type="ECO:0000256" key="1">
    <source>
        <dbReference type="ARBA" id="ARBA00022614"/>
    </source>
</evidence>
<dbReference type="SMART" id="SM00369">
    <property type="entry name" value="LRR_TYP"/>
    <property type="match status" value="6"/>
</dbReference>
<keyword evidence="1" id="KW-0433">Leucine-rich repeat</keyword>
<reference evidence="3 4" key="1">
    <citation type="submission" date="2019-10" db="EMBL/GenBank/DDBJ databases">
        <title>Bacillus from the desert of Cuatro Cinegas, Coahuila.</title>
        <authorList>
            <person name="Olmedo-Alvarez G."/>
            <person name="Saldana S."/>
            <person name="Barcelo D."/>
        </authorList>
    </citation>
    <scope>NUCLEOTIDE SEQUENCE [LARGE SCALE GENOMIC DNA]</scope>
    <source>
        <strain evidence="3 4">CH101a_3T</strain>
    </source>
</reference>
<dbReference type="InterPro" id="IPR003591">
    <property type="entry name" value="Leu-rich_rpt_typical-subtyp"/>
</dbReference>
<dbReference type="AlphaFoldDB" id="A0AB34D4C3"/>
<sequence>MNTKYTFNSKKVTEPKKRGDSLPFLDTIMNSTVTIFYNVFKNKPIDNKVSYKKLLSETQLKNTLAKKEIIGTIENVFPDKRLANIIASTLDKKTEYSVNKEELETLTSLFLSKYNVKNLSGLEYLINLHTLDLSDNQISDISPLSSLLHLSTLYLARNQISDISPLSGLLHLKLLDLSDNRISDVSPLSSLLHLSTLYSARNQISDISPLSGLLHLNSLDLSDNRISDVSPLSKLLHLNKLYLARNQISNTSPLSGLLDLSSLYLAYNQVSDVNPLSSLINLSSLDLSGNQINDLHPLSLLSHSFIWAVGQSIKLEPSSISKPTTFALFDKDGYSISASEIRWDKGKGTLVNESITWDTPGENKLTWHRGHPLERNFFSGTLEQYISEKHKNVTNL</sequence>